<sequence length="72" mass="8516">MRGFVIQFNRRTGNRRVTEFATPHEAMEYRLQMDAERVDEDIEIVALISESLETVRRTHSRYFTGQELPASR</sequence>
<proteinExistence type="predicted"/>
<organism evidence="1 2">
    <name type="scientific">Mycolicibacterium duvalii</name>
    <dbReference type="NCBI Taxonomy" id="39688"/>
    <lineage>
        <taxon>Bacteria</taxon>
        <taxon>Bacillati</taxon>
        <taxon>Actinomycetota</taxon>
        <taxon>Actinomycetes</taxon>
        <taxon>Mycobacteriales</taxon>
        <taxon>Mycobacteriaceae</taxon>
        <taxon>Mycolicibacterium</taxon>
    </lineage>
</organism>
<dbReference type="Proteomes" id="UP000467006">
    <property type="component" value="Chromosome"/>
</dbReference>
<keyword evidence="2" id="KW-1185">Reference proteome</keyword>
<dbReference type="KEGG" id="mdu:MDUV_25690"/>
<dbReference type="AlphaFoldDB" id="A0A7I7K2J1"/>
<dbReference type="EMBL" id="AP022563">
    <property type="protein sequence ID" value="BBX17709.1"/>
    <property type="molecule type" value="Genomic_DNA"/>
</dbReference>
<evidence type="ECO:0000313" key="1">
    <source>
        <dbReference type="EMBL" id="BBX17709.1"/>
    </source>
</evidence>
<dbReference type="OrthoDB" id="4418218at2"/>
<gene>
    <name evidence="1" type="ORF">MDUV_25690</name>
</gene>
<evidence type="ECO:0000313" key="2">
    <source>
        <dbReference type="Proteomes" id="UP000467006"/>
    </source>
</evidence>
<dbReference type="RefSeq" id="WP_098002878.1">
    <property type="nucleotide sequence ID" value="NZ_AP022563.1"/>
</dbReference>
<name>A0A7I7K2J1_9MYCO</name>
<protein>
    <submittedName>
        <fullName evidence="1">Uncharacterized protein</fullName>
    </submittedName>
</protein>
<reference evidence="1 2" key="1">
    <citation type="journal article" date="2019" name="Emerg. Microbes Infect.">
        <title>Comprehensive subspecies identification of 175 nontuberculous mycobacteria species based on 7547 genomic profiles.</title>
        <authorList>
            <person name="Matsumoto Y."/>
            <person name="Kinjo T."/>
            <person name="Motooka D."/>
            <person name="Nabeya D."/>
            <person name="Jung N."/>
            <person name="Uechi K."/>
            <person name="Horii T."/>
            <person name="Iida T."/>
            <person name="Fujita J."/>
            <person name="Nakamura S."/>
        </authorList>
    </citation>
    <scope>NUCLEOTIDE SEQUENCE [LARGE SCALE GENOMIC DNA]</scope>
    <source>
        <strain evidence="1 2">JCM 6396</strain>
    </source>
</reference>
<accession>A0A7I7K2J1</accession>